<feature type="compositionally biased region" description="Gly residues" evidence="1">
    <location>
        <begin position="16"/>
        <end position="26"/>
    </location>
</feature>
<proteinExistence type="predicted"/>
<feature type="region of interest" description="Disordered" evidence="1">
    <location>
        <begin position="1"/>
        <end position="76"/>
    </location>
</feature>
<gene>
    <name evidence="2" type="ORF">JCGZ_20237</name>
</gene>
<reference evidence="2 3" key="1">
    <citation type="journal article" date="2014" name="PLoS ONE">
        <title>Global Analysis of Gene Expression Profiles in Physic Nut (Jatropha curcas L.) Seedlings Exposed to Salt Stress.</title>
        <authorList>
            <person name="Zhang L."/>
            <person name="Zhang C."/>
            <person name="Wu P."/>
            <person name="Chen Y."/>
            <person name="Li M."/>
            <person name="Jiang H."/>
            <person name="Wu G."/>
        </authorList>
    </citation>
    <scope>NUCLEOTIDE SEQUENCE [LARGE SCALE GENOMIC DNA]</scope>
    <source>
        <strain evidence="3">cv. GZQX0401</strain>
        <tissue evidence="2">Young leaves</tissue>
    </source>
</reference>
<feature type="compositionally biased region" description="Basic and acidic residues" evidence="1">
    <location>
        <begin position="1"/>
        <end position="12"/>
    </location>
</feature>
<sequence>MDTGRGVEDSVRGGRGRGIQGQGGRGIARDTLIVTRSPLPPIPPPHTSDAVAPSTPAATTPSSLVAPPPGGKKKRKAYDIDSQSDICYIHTHGALASTATLAKPKARAEEIQDLRAQLKY</sequence>
<dbReference type="EMBL" id="KK914843">
    <property type="protein sequence ID" value="KDP27409.1"/>
    <property type="molecule type" value="Genomic_DNA"/>
</dbReference>
<evidence type="ECO:0000256" key="1">
    <source>
        <dbReference type="SAM" id="MobiDB-lite"/>
    </source>
</evidence>
<keyword evidence="3" id="KW-1185">Reference proteome</keyword>
<name>A0A067K6G6_JATCU</name>
<accession>A0A067K6G6</accession>
<evidence type="ECO:0000313" key="3">
    <source>
        <dbReference type="Proteomes" id="UP000027138"/>
    </source>
</evidence>
<dbReference type="AlphaFoldDB" id="A0A067K6G6"/>
<evidence type="ECO:0000313" key="2">
    <source>
        <dbReference type="EMBL" id="KDP27409.1"/>
    </source>
</evidence>
<feature type="compositionally biased region" description="Low complexity" evidence="1">
    <location>
        <begin position="47"/>
        <end position="65"/>
    </location>
</feature>
<dbReference type="Proteomes" id="UP000027138">
    <property type="component" value="Unassembled WGS sequence"/>
</dbReference>
<organism evidence="2 3">
    <name type="scientific">Jatropha curcas</name>
    <name type="common">Barbados nut</name>
    <dbReference type="NCBI Taxonomy" id="180498"/>
    <lineage>
        <taxon>Eukaryota</taxon>
        <taxon>Viridiplantae</taxon>
        <taxon>Streptophyta</taxon>
        <taxon>Embryophyta</taxon>
        <taxon>Tracheophyta</taxon>
        <taxon>Spermatophyta</taxon>
        <taxon>Magnoliopsida</taxon>
        <taxon>eudicotyledons</taxon>
        <taxon>Gunneridae</taxon>
        <taxon>Pentapetalae</taxon>
        <taxon>rosids</taxon>
        <taxon>fabids</taxon>
        <taxon>Malpighiales</taxon>
        <taxon>Euphorbiaceae</taxon>
        <taxon>Crotonoideae</taxon>
        <taxon>Jatropheae</taxon>
        <taxon>Jatropha</taxon>
    </lineage>
</organism>
<protein>
    <submittedName>
        <fullName evidence="2">Uncharacterized protein</fullName>
    </submittedName>
</protein>